<keyword evidence="4" id="KW-0813">Transport</keyword>
<evidence type="ECO:0000313" key="13">
    <source>
        <dbReference type="Proteomes" id="UP001181355"/>
    </source>
</evidence>
<dbReference type="PANTHER" id="PTHR38786:SF1">
    <property type="entry name" value="FLAGELLAR FLIJ PROTEIN"/>
    <property type="match status" value="1"/>
</dbReference>
<dbReference type="InterPro" id="IPR052570">
    <property type="entry name" value="FliJ"/>
</dbReference>
<evidence type="ECO:0000256" key="1">
    <source>
        <dbReference type="ARBA" id="ARBA00004413"/>
    </source>
</evidence>
<keyword evidence="9" id="KW-0472">Membrane</keyword>
<dbReference type="Proteomes" id="UP001181355">
    <property type="component" value="Chromosome"/>
</dbReference>
<evidence type="ECO:0000256" key="8">
    <source>
        <dbReference type="ARBA" id="ARBA00022927"/>
    </source>
</evidence>
<dbReference type="PIRSF" id="PIRSF019404">
    <property type="entry name" value="FliJ"/>
    <property type="match status" value="1"/>
</dbReference>
<dbReference type="InterPro" id="IPR012823">
    <property type="entry name" value="Flagell_FliJ"/>
</dbReference>
<keyword evidence="7" id="KW-1005">Bacterial flagellum biogenesis</keyword>
<dbReference type="EMBL" id="CP133720">
    <property type="protein sequence ID" value="WMW82215.1"/>
    <property type="molecule type" value="Genomic_DNA"/>
</dbReference>
<keyword evidence="13" id="KW-1185">Reference proteome</keyword>
<keyword evidence="12" id="KW-0966">Cell projection</keyword>
<proteinExistence type="inferred from homology"/>
<comment type="subcellular location">
    <subcellularLocation>
        <location evidence="1">Cell membrane</location>
        <topology evidence="1">Peripheral membrane protein</topology>
        <orientation evidence="1">Cytoplasmic side</orientation>
    </subcellularLocation>
</comment>
<feature type="compositionally biased region" description="Basic and acidic residues" evidence="11">
    <location>
        <begin position="121"/>
        <end position="137"/>
    </location>
</feature>
<dbReference type="PRINTS" id="PR01004">
    <property type="entry name" value="FLGFLIJ"/>
</dbReference>
<evidence type="ECO:0000313" key="12">
    <source>
        <dbReference type="EMBL" id="WMW82215.1"/>
    </source>
</evidence>
<evidence type="ECO:0000256" key="11">
    <source>
        <dbReference type="SAM" id="MobiDB-lite"/>
    </source>
</evidence>
<evidence type="ECO:0000256" key="10">
    <source>
        <dbReference type="ARBA" id="ARBA00023225"/>
    </source>
</evidence>
<evidence type="ECO:0000256" key="3">
    <source>
        <dbReference type="ARBA" id="ARBA00020392"/>
    </source>
</evidence>
<keyword evidence="12" id="KW-0969">Cilium</keyword>
<keyword evidence="12" id="KW-0282">Flagellum</keyword>
<keyword evidence="5" id="KW-1003">Cell membrane</keyword>
<dbReference type="InterPro" id="IPR018006">
    <property type="entry name" value="Flag_FliJ_proteobac"/>
</dbReference>
<dbReference type="RefSeq" id="WP_309483690.1">
    <property type="nucleotide sequence ID" value="NZ_CP133720.1"/>
</dbReference>
<gene>
    <name evidence="12" type="primary">fliJ</name>
    <name evidence="12" type="ORF">RF679_08005</name>
</gene>
<reference evidence="12" key="1">
    <citation type="submission" date="2023-09" db="EMBL/GenBank/DDBJ databases">
        <title>Undibacterium sp. 20NA77.5 isolated from freshwater.</title>
        <authorList>
            <person name="Le V."/>
            <person name="Ko S.-R."/>
            <person name="Ahn C.-Y."/>
            <person name="Oh H.-M."/>
        </authorList>
    </citation>
    <scope>NUCLEOTIDE SEQUENCE</scope>
    <source>
        <strain evidence="12">20NA77.5</strain>
    </source>
</reference>
<evidence type="ECO:0000256" key="7">
    <source>
        <dbReference type="ARBA" id="ARBA00022795"/>
    </source>
</evidence>
<organism evidence="12 13">
    <name type="scientific">Undibacterium cyanobacteriorum</name>
    <dbReference type="NCBI Taxonomy" id="3073561"/>
    <lineage>
        <taxon>Bacteria</taxon>
        <taxon>Pseudomonadati</taxon>
        <taxon>Pseudomonadota</taxon>
        <taxon>Betaproteobacteria</taxon>
        <taxon>Burkholderiales</taxon>
        <taxon>Oxalobacteraceae</taxon>
        <taxon>Undibacterium</taxon>
    </lineage>
</organism>
<evidence type="ECO:0000256" key="2">
    <source>
        <dbReference type="ARBA" id="ARBA00010004"/>
    </source>
</evidence>
<dbReference type="InterPro" id="IPR053716">
    <property type="entry name" value="Flag_assembly_chemotaxis_eff"/>
</dbReference>
<comment type="similarity">
    <text evidence="2">Belongs to the FliJ family.</text>
</comment>
<feature type="region of interest" description="Disordered" evidence="11">
    <location>
        <begin position="121"/>
        <end position="148"/>
    </location>
</feature>
<evidence type="ECO:0000256" key="5">
    <source>
        <dbReference type="ARBA" id="ARBA00022475"/>
    </source>
</evidence>
<accession>A0ABY9RNE0</accession>
<keyword evidence="8" id="KW-0653">Protein transport</keyword>
<dbReference type="Pfam" id="PF02050">
    <property type="entry name" value="FliJ"/>
    <property type="match status" value="1"/>
</dbReference>
<evidence type="ECO:0000256" key="6">
    <source>
        <dbReference type="ARBA" id="ARBA00022500"/>
    </source>
</evidence>
<dbReference type="Gene3D" id="1.10.287.1700">
    <property type="match status" value="1"/>
</dbReference>
<keyword evidence="10" id="KW-1006">Bacterial flagellum protein export</keyword>
<dbReference type="PANTHER" id="PTHR38786">
    <property type="entry name" value="FLAGELLAR FLIJ PROTEIN"/>
    <property type="match status" value="1"/>
</dbReference>
<keyword evidence="6" id="KW-0145">Chemotaxis</keyword>
<dbReference type="NCBIfam" id="TIGR02473">
    <property type="entry name" value="flagell_FliJ"/>
    <property type="match status" value="1"/>
</dbReference>
<protein>
    <recommendedName>
        <fullName evidence="3">Flagellar FliJ protein</fullName>
    </recommendedName>
</protein>
<evidence type="ECO:0000256" key="9">
    <source>
        <dbReference type="ARBA" id="ARBA00023136"/>
    </source>
</evidence>
<name>A0ABY9RNE0_9BURK</name>
<evidence type="ECO:0000256" key="4">
    <source>
        <dbReference type="ARBA" id="ARBA00022448"/>
    </source>
</evidence>
<sequence length="148" mass="17351">MQRSQIKVLLDLAEAELESATTHLGKMTKNRDQAIAQLDMLVQYQDDYKLRLQNTAQKGLSVAQFANFQAFINKLDQAIDGQKKIILDAEYRVKAATEQWQECEKKRLIYQELDKKEIELQQQKEAKREQKQTDETASRLLFYKRSQP</sequence>